<dbReference type="GO" id="GO:0009535">
    <property type="term" value="C:chloroplast thylakoid membrane"/>
    <property type="evidence" value="ECO:0007669"/>
    <property type="project" value="TreeGrafter"/>
</dbReference>
<dbReference type="GO" id="GO:0005745">
    <property type="term" value="C:m-AAA complex"/>
    <property type="evidence" value="ECO:0007669"/>
    <property type="project" value="TreeGrafter"/>
</dbReference>
<accession>A0A8S0QFT8</accession>
<dbReference type="GO" id="GO:0034982">
    <property type="term" value="P:mitochondrial protein processing"/>
    <property type="evidence" value="ECO:0007669"/>
    <property type="project" value="TreeGrafter"/>
</dbReference>
<feature type="domain" description="AAA ATPase AAA+ lid" evidence="8">
    <location>
        <begin position="68"/>
        <end position="107"/>
    </location>
</feature>
<reference evidence="9 10" key="1">
    <citation type="submission" date="2019-12" db="EMBL/GenBank/DDBJ databases">
        <authorList>
            <person name="Alioto T."/>
            <person name="Alioto T."/>
            <person name="Gomez Garrido J."/>
        </authorList>
    </citation>
    <scope>NUCLEOTIDE SEQUENCE [LARGE SCALE GENOMIC DNA]</scope>
</reference>
<keyword evidence="7 9" id="KW-0378">Hydrolase</keyword>
<dbReference type="EMBL" id="CACTIH010001822">
    <property type="protein sequence ID" value="CAA2964309.1"/>
    <property type="molecule type" value="Genomic_DNA"/>
</dbReference>
<dbReference type="Gene3D" id="3.40.50.300">
    <property type="entry name" value="P-loop containing nucleotide triphosphate hydrolases"/>
    <property type="match status" value="1"/>
</dbReference>
<evidence type="ECO:0000256" key="2">
    <source>
        <dbReference type="ARBA" id="ARBA00010550"/>
    </source>
</evidence>
<keyword evidence="7 9" id="KW-0645">Protease</keyword>
<evidence type="ECO:0000256" key="5">
    <source>
        <dbReference type="ARBA" id="ARBA00022833"/>
    </source>
</evidence>
<dbReference type="PROSITE" id="PS00674">
    <property type="entry name" value="AAA"/>
    <property type="match status" value="1"/>
</dbReference>
<evidence type="ECO:0000256" key="6">
    <source>
        <dbReference type="ARBA" id="ARBA00022840"/>
    </source>
</evidence>
<keyword evidence="4" id="KW-0547">Nucleotide-binding</keyword>
<keyword evidence="3" id="KW-0479">Metal-binding</keyword>
<organism evidence="9 10">
    <name type="scientific">Olea europaea subsp. europaea</name>
    <dbReference type="NCBI Taxonomy" id="158383"/>
    <lineage>
        <taxon>Eukaryota</taxon>
        <taxon>Viridiplantae</taxon>
        <taxon>Streptophyta</taxon>
        <taxon>Embryophyta</taxon>
        <taxon>Tracheophyta</taxon>
        <taxon>Spermatophyta</taxon>
        <taxon>Magnoliopsida</taxon>
        <taxon>eudicotyledons</taxon>
        <taxon>Gunneridae</taxon>
        <taxon>Pentapetalae</taxon>
        <taxon>asterids</taxon>
        <taxon>lamiids</taxon>
        <taxon>Lamiales</taxon>
        <taxon>Oleaceae</taxon>
        <taxon>Oleeae</taxon>
        <taxon>Olea</taxon>
    </lineage>
</organism>
<dbReference type="OrthoDB" id="1722724at2759"/>
<keyword evidence="10" id="KW-1185">Reference proteome</keyword>
<dbReference type="AlphaFoldDB" id="A0A8S0QFT8"/>
<dbReference type="InterPro" id="IPR027417">
    <property type="entry name" value="P-loop_NTPase"/>
</dbReference>
<dbReference type="InterPro" id="IPR050928">
    <property type="entry name" value="ATP-dep_Zn_Metalloprotease"/>
</dbReference>
<evidence type="ECO:0000256" key="1">
    <source>
        <dbReference type="ARBA" id="ARBA00001947"/>
    </source>
</evidence>
<dbReference type="Gene3D" id="1.10.8.60">
    <property type="match status" value="1"/>
</dbReference>
<comment type="cofactor">
    <cofactor evidence="1">
        <name>Zn(2+)</name>
        <dbReference type="ChEBI" id="CHEBI:29105"/>
    </cofactor>
</comment>
<dbReference type="PANTHER" id="PTHR43655">
    <property type="entry name" value="ATP-DEPENDENT PROTEASE"/>
    <property type="match status" value="1"/>
</dbReference>
<dbReference type="GO" id="GO:0008237">
    <property type="term" value="F:metallopeptidase activity"/>
    <property type="evidence" value="ECO:0007669"/>
    <property type="project" value="UniProtKB-KW"/>
</dbReference>
<evidence type="ECO:0000256" key="3">
    <source>
        <dbReference type="ARBA" id="ARBA00022723"/>
    </source>
</evidence>
<name>A0A8S0QFT8_OLEEU</name>
<dbReference type="InterPro" id="IPR041569">
    <property type="entry name" value="AAA_lid_3"/>
</dbReference>
<keyword evidence="6" id="KW-0067">ATP-binding</keyword>
<dbReference type="Proteomes" id="UP000594638">
    <property type="component" value="Unassembled WGS sequence"/>
</dbReference>
<dbReference type="PANTHER" id="PTHR43655:SF2">
    <property type="entry name" value="AFG3 LIKE MATRIX AAA PEPTIDASE SUBUNIT 2, ISOFORM A"/>
    <property type="match status" value="1"/>
</dbReference>
<dbReference type="GO" id="GO:0016887">
    <property type="term" value="F:ATP hydrolysis activity"/>
    <property type="evidence" value="ECO:0007669"/>
    <property type="project" value="InterPro"/>
</dbReference>
<sequence>MNGFGTTSLVVVLAGTNQSDILDNALLRPGRFDHQITIDEPDIRGCEQIFRIYLAKLKLEQEPSYYSERLAALTPGFAGADIANVCNEAVLIAARSEDTLISAEHFESAIDLYKQGGEKKCCLPRIWSYCFWLVFGAC</sequence>
<gene>
    <name evidence="9" type="ORF">OLEA9_A070441</name>
</gene>
<keyword evidence="7 9" id="KW-0482">Metalloprotease</keyword>
<dbReference type="Pfam" id="PF17862">
    <property type="entry name" value="AAA_lid_3"/>
    <property type="match status" value="1"/>
</dbReference>
<dbReference type="GO" id="GO:0005524">
    <property type="term" value="F:ATP binding"/>
    <property type="evidence" value="ECO:0007669"/>
    <property type="project" value="UniProtKB-KW"/>
</dbReference>
<dbReference type="SUPFAM" id="SSF52540">
    <property type="entry name" value="P-loop containing nucleoside triphosphate hydrolases"/>
    <property type="match status" value="1"/>
</dbReference>
<dbReference type="FunFam" id="1.10.8.60:FF:000019">
    <property type="entry name" value="AFG3-like AAA ATPase 2"/>
    <property type="match status" value="1"/>
</dbReference>
<protein>
    <submittedName>
        <fullName evidence="9">ATP-dependent zinc metalloprotease FTSH 8, mitochondrial</fullName>
    </submittedName>
</protein>
<evidence type="ECO:0000256" key="7">
    <source>
        <dbReference type="ARBA" id="ARBA00023049"/>
    </source>
</evidence>
<evidence type="ECO:0000313" key="9">
    <source>
        <dbReference type="EMBL" id="CAA2964309.1"/>
    </source>
</evidence>
<evidence type="ECO:0000259" key="8">
    <source>
        <dbReference type="Pfam" id="PF17862"/>
    </source>
</evidence>
<evidence type="ECO:0000256" key="4">
    <source>
        <dbReference type="ARBA" id="ARBA00022741"/>
    </source>
</evidence>
<dbReference type="InterPro" id="IPR003960">
    <property type="entry name" value="ATPase_AAA_CS"/>
</dbReference>
<comment type="caution">
    <text evidence="9">The sequence shown here is derived from an EMBL/GenBank/DDBJ whole genome shotgun (WGS) entry which is preliminary data.</text>
</comment>
<comment type="similarity">
    <text evidence="2">In the N-terminal section; belongs to the AAA ATPase family.</text>
</comment>
<dbReference type="GO" id="GO:0046872">
    <property type="term" value="F:metal ion binding"/>
    <property type="evidence" value="ECO:0007669"/>
    <property type="project" value="UniProtKB-KW"/>
</dbReference>
<proteinExistence type="inferred from homology"/>
<keyword evidence="5" id="KW-0862">Zinc</keyword>
<dbReference type="Gramene" id="OE9A070441T1">
    <property type="protein sequence ID" value="OE9A070441C1"/>
    <property type="gene ID" value="OE9A070441"/>
</dbReference>
<evidence type="ECO:0000313" key="10">
    <source>
        <dbReference type="Proteomes" id="UP000594638"/>
    </source>
</evidence>